<proteinExistence type="inferred from homology"/>
<keyword evidence="3" id="KW-0309">Germination</keyword>
<keyword evidence="5" id="KW-0472">Membrane</keyword>
<comment type="similarity">
    <text evidence="2">Belongs to the GerABKC lipoprotein family.</text>
</comment>
<organism evidence="10 11">
    <name type="scientific">Aneurinibacillus soli</name>
    <dbReference type="NCBI Taxonomy" id="1500254"/>
    <lineage>
        <taxon>Bacteria</taxon>
        <taxon>Bacillati</taxon>
        <taxon>Bacillota</taxon>
        <taxon>Bacilli</taxon>
        <taxon>Bacillales</taxon>
        <taxon>Paenibacillaceae</taxon>
        <taxon>Aneurinibacillus group</taxon>
        <taxon>Aneurinibacillus</taxon>
    </lineage>
</organism>
<evidence type="ECO:0000313" key="10">
    <source>
        <dbReference type="EMBL" id="BAU26706.1"/>
    </source>
</evidence>
<dbReference type="Pfam" id="PF25198">
    <property type="entry name" value="Spore_GerAC_N"/>
    <property type="match status" value="1"/>
</dbReference>
<dbReference type="PANTHER" id="PTHR35789:SF1">
    <property type="entry name" value="SPORE GERMINATION PROTEIN B3"/>
    <property type="match status" value="1"/>
</dbReference>
<dbReference type="KEGG" id="asoc:CB4_00849"/>
<evidence type="ECO:0000259" key="9">
    <source>
        <dbReference type="Pfam" id="PF25198"/>
    </source>
</evidence>
<evidence type="ECO:0000256" key="3">
    <source>
        <dbReference type="ARBA" id="ARBA00022544"/>
    </source>
</evidence>
<dbReference type="RefSeq" id="WP_096463727.1">
    <property type="nucleotide sequence ID" value="NZ_AP017312.1"/>
</dbReference>
<evidence type="ECO:0000256" key="7">
    <source>
        <dbReference type="ARBA" id="ARBA00023288"/>
    </source>
</evidence>
<dbReference type="InterPro" id="IPR008844">
    <property type="entry name" value="Spore_GerAC-like"/>
</dbReference>
<dbReference type="InterPro" id="IPR057336">
    <property type="entry name" value="GerAC_N"/>
</dbReference>
<dbReference type="Proteomes" id="UP000217696">
    <property type="component" value="Chromosome"/>
</dbReference>
<sequence length="403" mass="45116">MKRTIIVLSSLLIIVMVITGCWNRRELNELAIGVAIGVDKRKDSYVLYVQVVNPGVIAQKGGGGGPMYTPVTTYEMTGKSIFEAFRRMTTIVPRKIYFSHLRIVVISEQVAREGIRNTLDFFSRDHEMRSDFYIAVAKNTKVQQILTSFTAIEKLPAAKLFSSLQVSEKAWAPTVGVHLDDLLSSLVSSGKAAVLQAVELKGEKPVAKTMENIGRIYTPAYLRYTSIGVFKKDKLVGWLNGNESKGYNYIMGKVKSTVGYVPCAKGGRVTNEVIRTKTDMKGKVENGKPEIEIVVFIEENIGEVQCNIDLSKPKTIREIEKKGEKKTKELIESAIKAAQKKYKSDIFGFGEAIHRADPKLWKQLEKNWDEEFSNLAVHVKADVKVRRTGTTGNSFINQLEKNE</sequence>
<dbReference type="AlphaFoldDB" id="A0A0U5AWV2"/>
<dbReference type="OrthoDB" id="9816067at2"/>
<reference evidence="10 11" key="1">
    <citation type="submission" date="2015-12" db="EMBL/GenBank/DDBJ databases">
        <title>Genome sequence of Aneurinibacillus soli.</title>
        <authorList>
            <person name="Lee J.S."/>
            <person name="Lee K.C."/>
            <person name="Kim K.K."/>
            <person name="Lee B.W."/>
        </authorList>
    </citation>
    <scope>NUCLEOTIDE SEQUENCE [LARGE SCALE GENOMIC DNA]</scope>
    <source>
        <strain evidence="10 11">CB4</strain>
    </source>
</reference>
<dbReference type="Pfam" id="PF05504">
    <property type="entry name" value="Spore_GerAC"/>
    <property type="match status" value="1"/>
</dbReference>
<accession>A0A0U5AWV2</accession>
<dbReference type="InterPro" id="IPR038501">
    <property type="entry name" value="Spore_GerAC_C_sf"/>
</dbReference>
<evidence type="ECO:0000256" key="1">
    <source>
        <dbReference type="ARBA" id="ARBA00004635"/>
    </source>
</evidence>
<evidence type="ECO:0000256" key="4">
    <source>
        <dbReference type="ARBA" id="ARBA00022729"/>
    </source>
</evidence>
<dbReference type="EMBL" id="AP017312">
    <property type="protein sequence ID" value="BAU26706.1"/>
    <property type="molecule type" value="Genomic_DNA"/>
</dbReference>
<dbReference type="PANTHER" id="PTHR35789">
    <property type="entry name" value="SPORE GERMINATION PROTEIN B3"/>
    <property type="match status" value="1"/>
</dbReference>
<gene>
    <name evidence="10" type="primary">gerBC_3</name>
    <name evidence="10" type="ORF">CB4_00849</name>
</gene>
<dbReference type="Gene3D" id="3.30.300.210">
    <property type="entry name" value="Nutrient germinant receptor protein C, domain 3"/>
    <property type="match status" value="1"/>
</dbReference>
<dbReference type="GO" id="GO:0009847">
    <property type="term" value="P:spore germination"/>
    <property type="evidence" value="ECO:0007669"/>
    <property type="project" value="InterPro"/>
</dbReference>
<keyword evidence="6" id="KW-0564">Palmitate</keyword>
<evidence type="ECO:0000313" key="11">
    <source>
        <dbReference type="Proteomes" id="UP000217696"/>
    </source>
</evidence>
<name>A0A0U5AWV2_9BACL</name>
<keyword evidence="7" id="KW-0449">Lipoprotein</keyword>
<keyword evidence="11" id="KW-1185">Reference proteome</keyword>
<keyword evidence="4" id="KW-0732">Signal</keyword>
<feature type="domain" description="Spore germination GerAC-like C-terminal" evidence="8">
    <location>
        <begin position="227"/>
        <end position="389"/>
    </location>
</feature>
<evidence type="ECO:0000256" key="5">
    <source>
        <dbReference type="ARBA" id="ARBA00023136"/>
    </source>
</evidence>
<comment type="subcellular location">
    <subcellularLocation>
        <location evidence="1">Membrane</location>
        <topology evidence="1">Lipid-anchor</topology>
    </subcellularLocation>
</comment>
<dbReference type="GO" id="GO:0016020">
    <property type="term" value="C:membrane"/>
    <property type="evidence" value="ECO:0007669"/>
    <property type="project" value="UniProtKB-SubCell"/>
</dbReference>
<feature type="domain" description="Spore germination protein N-terminal" evidence="9">
    <location>
        <begin position="23"/>
        <end position="199"/>
    </location>
</feature>
<dbReference type="PROSITE" id="PS51257">
    <property type="entry name" value="PROKAR_LIPOPROTEIN"/>
    <property type="match status" value="1"/>
</dbReference>
<dbReference type="InterPro" id="IPR046953">
    <property type="entry name" value="Spore_GerAC-like_C"/>
</dbReference>
<protein>
    <submittedName>
        <fullName evidence="10">Spore germination protein B3</fullName>
    </submittedName>
</protein>
<dbReference type="NCBIfam" id="TIGR02887">
    <property type="entry name" value="spore_ger_x_C"/>
    <property type="match status" value="1"/>
</dbReference>
<evidence type="ECO:0000259" key="8">
    <source>
        <dbReference type="Pfam" id="PF05504"/>
    </source>
</evidence>
<evidence type="ECO:0000256" key="2">
    <source>
        <dbReference type="ARBA" id="ARBA00007886"/>
    </source>
</evidence>
<evidence type="ECO:0000256" key="6">
    <source>
        <dbReference type="ARBA" id="ARBA00023139"/>
    </source>
</evidence>